<dbReference type="Pfam" id="PF00440">
    <property type="entry name" value="TetR_N"/>
    <property type="match status" value="1"/>
</dbReference>
<evidence type="ECO:0000256" key="4">
    <source>
        <dbReference type="PROSITE-ProRule" id="PRU00335"/>
    </source>
</evidence>
<organism evidence="6 7">
    <name type="scientific">Kutzneria albida DSM 43870</name>
    <dbReference type="NCBI Taxonomy" id="1449976"/>
    <lineage>
        <taxon>Bacteria</taxon>
        <taxon>Bacillati</taxon>
        <taxon>Actinomycetota</taxon>
        <taxon>Actinomycetes</taxon>
        <taxon>Pseudonocardiales</taxon>
        <taxon>Pseudonocardiaceae</taxon>
        <taxon>Kutzneria</taxon>
    </lineage>
</organism>
<dbReference type="PANTHER" id="PTHR30055:SF234">
    <property type="entry name" value="HTH-TYPE TRANSCRIPTIONAL REGULATOR BETI"/>
    <property type="match status" value="1"/>
</dbReference>
<dbReference type="GO" id="GO:0000976">
    <property type="term" value="F:transcription cis-regulatory region binding"/>
    <property type="evidence" value="ECO:0007669"/>
    <property type="project" value="TreeGrafter"/>
</dbReference>
<keyword evidence="1" id="KW-0805">Transcription regulation</keyword>
<dbReference type="Pfam" id="PF21597">
    <property type="entry name" value="TetR_C_43"/>
    <property type="match status" value="1"/>
</dbReference>
<dbReference type="InterPro" id="IPR009057">
    <property type="entry name" value="Homeodomain-like_sf"/>
</dbReference>
<protein>
    <recommendedName>
        <fullName evidence="5">HTH tetR-type domain-containing protein</fullName>
    </recommendedName>
</protein>
<evidence type="ECO:0000256" key="3">
    <source>
        <dbReference type="ARBA" id="ARBA00023163"/>
    </source>
</evidence>
<dbReference type="AlphaFoldDB" id="W5WEG3"/>
<accession>W5WEG3</accession>
<dbReference type="SUPFAM" id="SSF48498">
    <property type="entry name" value="Tetracyclin repressor-like, C-terminal domain"/>
    <property type="match status" value="1"/>
</dbReference>
<evidence type="ECO:0000256" key="2">
    <source>
        <dbReference type="ARBA" id="ARBA00023125"/>
    </source>
</evidence>
<dbReference type="InterPro" id="IPR001647">
    <property type="entry name" value="HTH_TetR"/>
</dbReference>
<dbReference type="PROSITE" id="PS50977">
    <property type="entry name" value="HTH_TETR_2"/>
    <property type="match status" value="1"/>
</dbReference>
<dbReference type="PANTHER" id="PTHR30055">
    <property type="entry name" value="HTH-TYPE TRANSCRIPTIONAL REGULATOR RUTR"/>
    <property type="match status" value="1"/>
</dbReference>
<keyword evidence="3" id="KW-0804">Transcription</keyword>
<dbReference type="PATRIC" id="fig|1449976.3.peg.5890"/>
<dbReference type="OrthoDB" id="3295174at2"/>
<dbReference type="GO" id="GO:0003700">
    <property type="term" value="F:DNA-binding transcription factor activity"/>
    <property type="evidence" value="ECO:0007669"/>
    <property type="project" value="TreeGrafter"/>
</dbReference>
<evidence type="ECO:0000313" key="6">
    <source>
        <dbReference type="EMBL" id="AHH99227.1"/>
    </source>
</evidence>
<dbReference type="EMBL" id="CP007155">
    <property type="protein sequence ID" value="AHH99227.1"/>
    <property type="molecule type" value="Genomic_DNA"/>
</dbReference>
<feature type="DNA-binding region" description="H-T-H motif" evidence="4">
    <location>
        <begin position="32"/>
        <end position="51"/>
    </location>
</feature>
<sequence>MARSPMRSDAEQNRTRILEVARTALRASSAASLQSIAKAAGVGQGTLYRHFPNREALLLAVYRHDLGELIDAAPALLDQHPPFEALRHWLHRLALYGRIKHGLADALQAATRADLASEHYGPVIAVITLLLESCKQAGEMRTDVDAEELLLLVSFLWRAEADEDWDARSRHLLTLVMDGLRPQHQHSGS</sequence>
<gene>
    <name evidence="6" type="ORF">KALB_5866</name>
</gene>
<dbReference type="SUPFAM" id="SSF46689">
    <property type="entry name" value="Homeodomain-like"/>
    <property type="match status" value="1"/>
</dbReference>
<dbReference type="STRING" id="1449976.KALB_5866"/>
<dbReference type="HOGENOM" id="CLU_069356_17_1_11"/>
<dbReference type="InterPro" id="IPR050109">
    <property type="entry name" value="HTH-type_TetR-like_transc_reg"/>
</dbReference>
<keyword evidence="2 4" id="KW-0238">DNA-binding</keyword>
<dbReference type="KEGG" id="kal:KALB_5866"/>
<dbReference type="eggNOG" id="COG1309">
    <property type="taxonomic scope" value="Bacteria"/>
</dbReference>
<dbReference type="Gene3D" id="1.10.357.10">
    <property type="entry name" value="Tetracycline Repressor, domain 2"/>
    <property type="match status" value="1"/>
</dbReference>
<evidence type="ECO:0000259" key="5">
    <source>
        <dbReference type="PROSITE" id="PS50977"/>
    </source>
</evidence>
<reference evidence="6 7" key="1">
    <citation type="journal article" date="2014" name="BMC Genomics">
        <title>Complete genome sequence of producer of the glycopeptide antibiotic Aculeximycin Kutzneria albida DSM 43870T, a representative of minor genus of Pseudonocardiaceae.</title>
        <authorList>
            <person name="Rebets Y."/>
            <person name="Tokovenko B."/>
            <person name="Lushchyk I."/>
            <person name="Ruckert C."/>
            <person name="Zaburannyi N."/>
            <person name="Bechthold A."/>
            <person name="Kalinowski J."/>
            <person name="Luzhetskyy A."/>
        </authorList>
    </citation>
    <scope>NUCLEOTIDE SEQUENCE [LARGE SCALE GENOMIC DNA]</scope>
    <source>
        <strain evidence="6">DSM 43870</strain>
    </source>
</reference>
<evidence type="ECO:0000256" key="1">
    <source>
        <dbReference type="ARBA" id="ARBA00023015"/>
    </source>
</evidence>
<dbReference type="InterPro" id="IPR036271">
    <property type="entry name" value="Tet_transcr_reg_TetR-rel_C_sf"/>
</dbReference>
<evidence type="ECO:0000313" key="7">
    <source>
        <dbReference type="Proteomes" id="UP000019225"/>
    </source>
</evidence>
<dbReference type="InterPro" id="IPR049445">
    <property type="entry name" value="TetR_SbtR-like_C"/>
</dbReference>
<feature type="domain" description="HTH tetR-type" evidence="5">
    <location>
        <begin position="11"/>
        <end position="69"/>
    </location>
</feature>
<dbReference type="Proteomes" id="UP000019225">
    <property type="component" value="Chromosome"/>
</dbReference>
<proteinExistence type="predicted"/>
<name>W5WEG3_9PSEU</name>
<keyword evidence="7" id="KW-1185">Reference proteome</keyword>